<dbReference type="AlphaFoldDB" id="A0A9Q0RR57"/>
<comment type="caution">
    <text evidence="1">The sequence shown here is derived from an EMBL/GenBank/DDBJ whole genome shotgun (WGS) entry which is preliminary data.</text>
</comment>
<keyword evidence="2" id="KW-1185">Reference proteome</keyword>
<dbReference type="Proteomes" id="UP001142055">
    <property type="component" value="Chromosome 1"/>
</dbReference>
<proteinExistence type="predicted"/>
<sequence>MNRRQTLGQNIRIPTSRVVNSSNLSVRSNTFAQNRTQNQPICITRVLPSPQQQPNRPSLESSRTITVGTRYSQESTVHFIPSSSGPVRQSHVEYTNMMYQFVPATYNFYFNGQLIFYIFVPCQPAYPLTSNIWNNQNGSPTVVQSIDPINVTIYDRSTRPANDGSIQMDS</sequence>
<dbReference type="EMBL" id="JAPWDV010000001">
    <property type="protein sequence ID" value="KAJ6225173.1"/>
    <property type="molecule type" value="Genomic_DNA"/>
</dbReference>
<gene>
    <name evidence="1" type="ORF">RDWZM_003718</name>
</gene>
<name>A0A9Q0RR57_BLOTA</name>
<evidence type="ECO:0000313" key="1">
    <source>
        <dbReference type="EMBL" id="KAJ6225173.1"/>
    </source>
</evidence>
<organism evidence="1 2">
    <name type="scientific">Blomia tropicalis</name>
    <name type="common">Mite</name>
    <dbReference type="NCBI Taxonomy" id="40697"/>
    <lineage>
        <taxon>Eukaryota</taxon>
        <taxon>Metazoa</taxon>
        <taxon>Ecdysozoa</taxon>
        <taxon>Arthropoda</taxon>
        <taxon>Chelicerata</taxon>
        <taxon>Arachnida</taxon>
        <taxon>Acari</taxon>
        <taxon>Acariformes</taxon>
        <taxon>Sarcoptiformes</taxon>
        <taxon>Astigmata</taxon>
        <taxon>Glycyphagoidea</taxon>
        <taxon>Echimyopodidae</taxon>
        <taxon>Blomia</taxon>
    </lineage>
</organism>
<evidence type="ECO:0000313" key="2">
    <source>
        <dbReference type="Proteomes" id="UP001142055"/>
    </source>
</evidence>
<protein>
    <submittedName>
        <fullName evidence="1">Uncharacterized protein</fullName>
    </submittedName>
</protein>
<accession>A0A9Q0RR57</accession>
<reference evidence="1" key="1">
    <citation type="submission" date="2022-12" db="EMBL/GenBank/DDBJ databases">
        <title>Genome assemblies of Blomia tropicalis.</title>
        <authorList>
            <person name="Cui Y."/>
        </authorList>
    </citation>
    <scope>NUCLEOTIDE SEQUENCE</scope>
    <source>
        <tissue evidence="1">Adult mites</tissue>
    </source>
</reference>